<keyword evidence="8 15" id="KW-0479">Metal-binding</keyword>
<reference evidence="20" key="1">
    <citation type="journal article" date="2014" name="Environ. Microbiol.">
        <title>Comparative genomics of the marine bacterial genus Glaciecola reveals the high degree of genomic diversity and genomic characteristic for cold adaptation.</title>
        <authorList>
            <person name="Qin Q.L."/>
            <person name="Xie B.B."/>
            <person name="Yu Y."/>
            <person name="Shu Y.L."/>
            <person name="Rong J.C."/>
            <person name="Zhang Y.J."/>
            <person name="Zhao D.L."/>
            <person name="Chen X.L."/>
            <person name="Zhang X.Y."/>
            <person name="Chen B."/>
            <person name="Zhou B.C."/>
            <person name="Zhang Y.Z."/>
        </authorList>
    </citation>
    <scope>NUCLEOTIDE SEQUENCE [LARGE SCALE GENOMIC DNA]</scope>
    <source>
        <strain evidence="20">ACAM 615</strain>
    </source>
</reference>
<dbReference type="EC" id="1.3.98.3" evidence="15"/>
<organism evidence="19 20">
    <name type="scientific">Brumicola pallidula DSM 14239 = ACAM 615</name>
    <dbReference type="NCBI Taxonomy" id="1121922"/>
    <lineage>
        <taxon>Bacteria</taxon>
        <taxon>Pseudomonadati</taxon>
        <taxon>Pseudomonadota</taxon>
        <taxon>Gammaproteobacteria</taxon>
        <taxon>Alteromonadales</taxon>
        <taxon>Alteromonadaceae</taxon>
        <taxon>Brumicola</taxon>
    </lineage>
</organism>
<dbReference type="PIRSF" id="PIRSF000167">
    <property type="entry name" value="HemN"/>
    <property type="match status" value="1"/>
</dbReference>
<evidence type="ECO:0000256" key="10">
    <source>
        <dbReference type="ARBA" id="ARBA00023004"/>
    </source>
</evidence>
<feature type="binding site" evidence="16">
    <location>
        <position position="59"/>
    </location>
    <ligand>
        <name>S-adenosyl-L-methionine</name>
        <dbReference type="ChEBI" id="CHEBI:59789"/>
        <label>1</label>
    </ligand>
</feature>
<feature type="binding site" evidence="16">
    <location>
        <position position="246"/>
    </location>
    <ligand>
        <name>S-adenosyl-L-methionine</name>
        <dbReference type="ChEBI" id="CHEBI:59789"/>
        <label>2</label>
    </ligand>
</feature>
<dbReference type="PANTHER" id="PTHR13932:SF6">
    <property type="entry name" value="OXYGEN-INDEPENDENT COPROPORPHYRINOGEN III OXIDASE"/>
    <property type="match status" value="1"/>
</dbReference>
<dbReference type="InterPro" id="IPR007197">
    <property type="entry name" value="rSAM"/>
</dbReference>
<dbReference type="AlphaFoldDB" id="K6YZP7"/>
<dbReference type="GO" id="GO:0005737">
    <property type="term" value="C:cytoplasm"/>
    <property type="evidence" value="ECO:0007669"/>
    <property type="project" value="UniProtKB-SubCell"/>
</dbReference>
<evidence type="ECO:0000256" key="16">
    <source>
        <dbReference type="PIRSR" id="PIRSR000167-1"/>
    </source>
</evidence>
<dbReference type="Pfam" id="PF04055">
    <property type="entry name" value="Radical_SAM"/>
    <property type="match status" value="1"/>
</dbReference>
<comment type="subcellular location">
    <subcellularLocation>
        <location evidence="1 15">Cytoplasm</location>
    </subcellularLocation>
</comment>
<comment type="pathway">
    <text evidence="2 15">Porphyrin-containing compound metabolism; protoporphyrin-IX biosynthesis; protoporphyrinogen-IX from coproporphyrinogen-III (AdoMet route): step 1/1.</text>
</comment>
<dbReference type="GO" id="GO:0051539">
    <property type="term" value="F:4 iron, 4 sulfur cluster binding"/>
    <property type="evidence" value="ECO:0007669"/>
    <property type="project" value="UniProtKB-KW"/>
</dbReference>
<dbReference type="Pfam" id="PF06969">
    <property type="entry name" value="HemN_C"/>
    <property type="match status" value="1"/>
</dbReference>
<evidence type="ECO:0000256" key="17">
    <source>
        <dbReference type="PIRSR" id="PIRSR000167-2"/>
    </source>
</evidence>
<evidence type="ECO:0000256" key="2">
    <source>
        <dbReference type="ARBA" id="ARBA00004785"/>
    </source>
</evidence>
<keyword evidence="10 15" id="KW-0408">Iron</keyword>
<dbReference type="GO" id="GO:0051989">
    <property type="term" value="F:coproporphyrinogen dehydrogenase activity"/>
    <property type="evidence" value="ECO:0007669"/>
    <property type="project" value="UniProtKB-EC"/>
</dbReference>
<keyword evidence="5 15" id="KW-0004">4Fe-4S</keyword>
<feature type="binding site" evidence="16">
    <location>
        <position position="332"/>
    </location>
    <ligand>
        <name>S-adenosyl-L-methionine</name>
        <dbReference type="ChEBI" id="CHEBI:59789"/>
        <label>1</label>
    </ligand>
</feature>
<keyword evidence="11 15" id="KW-0411">Iron-sulfur</keyword>
<protein>
    <recommendedName>
        <fullName evidence="15">Coproporphyrinogen-III oxidase</fullName>
        <ecNumber evidence="15">1.3.98.3</ecNumber>
    </recommendedName>
</protein>
<comment type="caution">
    <text evidence="19">The sequence shown here is derived from an EMBL/GenBank/DDBJ whole genome shotgun (WGS) entry which is preliminary data.</text>
</comment>
<evidence type="ECO:0000256" key="14">
    <source>
        <dbReference type="ARBA" id="ARBA00048321"/>
    </source>
</evidence>
<dbReference type="PROSITE" id="PS51918">
    <property type="entry name" value="RADICAL_SAM"/>
    <property type="match status" value="1"/>
</dbReference>
<evidence type="ECO:0000259" key="18">
    <source>
        <dbReference type="PROSITE" id="PS51918"/>
    </source>
</evidence>
<dbReference type="SFLD" id="SFLDG01065">
    <property type="entry name" value="anaerobic_coproporphyrinogen-I"/>
    <property type="match status" value="1"/>
</dbReference>
<dbReference type="Gene3D" id="1.10.10.920">
    <property type="match status" value="1"/>
</dbReference>
<dbReference type="InterPro" id="IPR006638">
    <property type="entry name" value="Elp3/MiaA/NifB-like_rSAM"/>
</dbReference>
<dbReference type="GO" id="GO:0046872">
    <property type="term" value="F:metal ion binding"/>
    <property type="evidence" value="ECO:0007669"/>
    <property type="project" value="UniProtKB-KW"/>
</dbReference>
<dbReference type="InterPro" id="IPR010723">
    <property type="entry name" value="HemN_C"/>
</dbReference>
<dbReference type="CDD" id="cd01335">
    <property type="entry name" value="Radical_SAM"/>
    <property type="match status" value="1"/>
</dbReference>
<evidence type="ECO:0000256" key="11">
    <source>
        <dbReference type="ARBA" id="ARBA00023014"/>
    </source>
</evidence>
<dbReference type="InterPro" id="IPR034505">
    <property type="entry name" value="Coproporphyrinogen-III_oxidase"/>
</dbReference>
<evidence type="ECO:0000313" key="19">
    <source>
        <dbReference type="EMBL" id="GAC29411.1"/>
    </source>
</evidence>
<dbReference type="SFLD" id="SFLDS00029">
    <property type="entry name" value="Radical_SAM"/>
    <property type="match status" value="1"/>
</dbReference>
<accession>K6YZP7</accession>
<evidence type="ECO:0000313" key="20">
    <source>
        <dbReference type="Proteomes" id="UP000006251"/>
    </source>
</evidence>
<dbReference type="SMART" id="SM00729">
    <property type="entry name" value="Elp3"/>
    <property type="match status" value="1"/>
</dbReference>
<feature type="binding site" evidence="16">
    <location>
        <begin position="71"/>
        <end position="73"/>
    </location>
    <ligand>
        <name>S-adenosyl-L-methionine</name>
        <dbReference type="ChEBI" id="CHEBI:59789"/>
        <label>2</label>
    </ligand>
</feature>
<evidence type="ECO:0000256" key="9">
    <source>
        <dbReference type="ARBA" id="ARBA00023002"/>
    </source>
</evidence>
<dbReference type="Proteomes" id="UP000006251">
    <property type="component" value="Unassembled WGS sequence"/>
</dbReference>
<evidence type="ECO:0000256" key="12">
    <source>
        <dbReference type="ARBA" id="ARBA00023244"/>
    </source>
</evidence>
<feature type="binding site" evidence="16">
    <location>
        <position position="148"/>
    </location>
    <ligand>
        <name>S-adenosyl-L-methionine</name>
        <dbReference type="ChEBI" id="CHEBI:59789"/>
        <label>1</label>
    </ligand>
</feature>
<dbReference type="UniPathway" id="UPA00251">
    <property type="reaction ID" value="UER00323"/>
</dbReference>
<evidence type="ECO:0000256" key="5">
    <source>
        <dbReference type="ARBA" id="ARBA00022485"/>
    </source>
</evidence>
<feature type="binding site" evidence="17">
    <location>
        <position position="65"/>
    </location>
    <ligand>
        <name>[4Fe-4S] cluster</name>
        <dbReference type="ChEBI" id="CHEBI:49883"/>
        <note>4Fe-4S-S-AdoMet</note>
    </ligand>
</feature>
<evidence type="ECO:0000256" key="13">
    <source>
        <dbReference type="ARBA" id="ARBA00024295"/>
    </source>
</evidence>
<dbReference type="FunFam" id="3.80.30.20:FF:000012">
    <property type="entry name" value="Coproporphyrinogen-III oxidase"/>
    <property type="match status" value="1"/>
</dbReference>
<comment type="similarity">
    <text evidence="3 15">Belongs to the anaerobic coproporphyrinogen-III oxidase family.</text>
</comment>
<comment type="subunit">
    <text evidence="4">Monomer.</text>
</comment>
<comment type="catalytic activity">
    <reaction evidence="14 15">
        <text>coproporphyrinogen III + 2 S-adenosyl-L-methionine = protoporphyrinogen IX + 2 5'-deoxyadenosine + 2 L-methionine + 2 CO2</text>
        <dbReference type="Rhea" id="RHEA:15425"/>
        <dbReference type="ChEBI" id="CHEBI:16526"/>
        <dbReference type="ChEBI" id="CHEBI:17319"/>
        <dbReference type="ChEBI" id="CHEBI:57307"/>
        <dbReference type="ChEBI" id="CHEBI:57309"/>
        <dbReference type="ChEBI" id="CHEBI:57844"/>
        <dbReference type="ChEBI" id="CHEBI:59789"/>
        <dbReference type="EC" id="1.3.98.3"/>
    </reaction>
</comment>
<dbReference type="EMBL" id="BAEQ01000045">
    <property type="protein sequence ID" value="GAC29411.1"/>
    <property type="molecule type" value="Genomic_DNA"/>
</dbReference>
<proteinExistence type="inferred from homology"/>
<feature type="binding site" evidence="16">
    <location>
        <position position="115"/>
    </location>
    <ligand>
        <name>S-adenosyl-L-methionine</name>
        <dbReference type="ChEBI" id="CHEBI:59789"/>
        <label>1</label>
    </ligand>
</feature>
<comment type="function">
    <text evidence="13">Involved in the heme biosynthesis. Catalyzes the anaerobic oxidative decarboxylation of propionate groups of rings A and B of coproporphyrinogen III to yield the vinyl groups in protoporphyrinogen IX.</text>
</comment>
<dbReference type="NCBIfam" id="TIGR00538">
    <property type="entry name" value="hemN"/>
    <property type="match status" value="1"/>
</dbReference>
<dbReference type="InterPro" id="IPR023404">
    <property type="entry name" value="rSAM_horseshoe"/>
</dbReference>
<evidence type="ECO:0000256" key="8">
    <source>
        <dbReference type="ARBA" id="ARBA00022723"/>
    </source>
</evidence>
<gene>
    <name evidence="19" type="primary">hemN</name>
    <name evidence="19" type="ORF">GPAL_2554</name>
</gene>
<dbReference type="Gene3D" id="3.80.30.20">
    <property type="entry name" value="tm_1862 like domain"/>
    <property type="match status" value="1"/>
</dbReference>
<feature type="domain" description="Radical SAM core" evidence="18">
    <location>
        <begin position="50"/>
        <end position="283"/>
    </location>
</feature>
<keyword evidence="9 15" id="KW-0560">Oxidoreductase</keyword>
<comment type="cofactor">
    <cofactor evidence="15 17">
        <name>[4Fe-4S] cluster</name>
        <dbReference type="ChEBI" id="CHEBI:49883"/>
    </cofactor>
    <text evidence="15 17">Binds 1 [4Fe-4S] cluster. The cluster is coordinated with 3 cysteines and an exchangeable S-adenosyl-L-methionine.</text>
</comment>
<dbReference type="RefSeq" id="WP_006012282.1">
    <property type="nucleotide sequence ID" value="NZ_AUAV01000011.1"/>
</dbReference>
<evidence type="ECO:0000256" key="7">
    <source>
        <dbReference type="ARBA" id="ARBA00022691"/>
    </source>
</evidence>
<evidence type="ECO:0000256" key="3">
    <source>
        <dbReference type="ARBA" id="ARBA00005493"/>
    </source>
</evidence>
<dbReference type="OrthoDB" id="9808022at2"/>
<sequence length="460" mass="52805">MADLEYFDKKVLNKYNTAGPRYTSYPTALSFHDEFTDADFEFQIKQKSNSKSAQHLSLYLHIPFCHSLCYYCGCNKIVTRHEDKADKYLEFLFKEISHRGAQFTNYKVSQLHLGGGTPSFLDKQQLARLMAHLQHNFRFNADVEASIEIDPREIKLSYIDDLADVGFNRLSIGVQDTNRQVQEKINRVQSTEFITALVTRAKEFGFASINLDLIYGLPMQTFDTFLTTLQKVIEIDPDRISLFSYAHMPQQFPAQRKIKDEWLPNAHAKFDLLRLGIEFLTKAGYVFIGMDHFAKPNDELSKALKAGHLHRNFQGYTPKQHNALLGLGVSSISSIENMYAQNSKDLKTYYEAIENKQSALVKGLVLNVDDEARRAVIHSLMCNFQLSKKEISEQFGINFDDYFAKSIADLSGFELDGLVSMNDTHIRIADRGRLLVRNICMSFDQHLSQPTHNMRYSRVI</sequence>
<feature type="binding site" evidence="16">
    <location>
        <position position="187"/>
    </location>
    <ligand>
        <name>S-adenosyl-L-methionine</name>
        <dbReference type="ChEBI" id="CHEBI:59789"/>
        <label>2</label>
    </ligand>
</feature>
<keyword evidence="12 15" id="KW-0627">Porphyrin biosynthesis</keyword>
<evidence type="ECO:0000256" key="15">
    <source>
        <dbReference type="PIRNR" id="PIRNR000167"/>
    </source>
</evidence>
<dbReference type="GO" id="GO:0004109">
    <property type="term" value="F:coproporphyrinogen oxidase activity"/>
    <property type="evidence" value="ECO:0007669"/>
    <property type="project" value="InterPro"/>
</dbReference>
<dbReference type="STRING" id="1121922.GCA_000428905_02234"/>
<evidence type="ECO:0000256" key="6">
    <source>
        <dbReference type="ARBA" id="ARBA00022490"/>
    </source>
</evidence>
<feature type="binding site" evidence="17">
    <location>
        <position position="69"/>
    </location>
    <ligand>
        <name>[4Fe-4S] cluster</name>
        <dbReference type="ChEBI" id="CHEBI:49883"/>
        <note>4Fe-4S-S-AdoMet</note>
    </ligand>
</feature>
<keyword evidence="7 15" id="KW-0949">S-adenosyl-L-methionine</keyword>
<feature type="binding site" evidence="16">
    <location>
        <position position="212"/>
    </location>
    <ligand>
        <name>S-adenosyl-L-methionine</name>
        <dbReference type="ChEBI" id="CHEBI:59789"/>
        <label>2</label>
    </ligand>
</feature>
<dbReference type="InterPro" id="IPR058240">
    <property type="entry name" value="rSAM_sf"/>
</dbReference>
<feature type="binding site" evidence="16">
    <location>
        <begin position="116"/>
        <end position="117"/>
    </location>
    <ligand>
        <name>S-adenosyl-L-methionine</name>
        <dbReference type="ChEBI" id="CHEBI:59789"/>
        <label>2</label>
    </ligand>
</feature>
<name>K6YZP7_9ALTE</name>
<dbReference type="InterPro" id="IPR004558">
    <property type="entry name" value="Coprogen_oxidase_HemN"/>
</dbReference>
<evidence type="ECO:0000256" key="1">
    <source>
        <dbReference type="ARBA" id="ARBA00004496"/>
    </source>
</evidence>
<feature type="binding site" evidence="16">
    <location>
        <position position="175"/>
    </location>
    <ligand>
        <name>S-adenosyl-L-methionine</name>
        <dbReference type="ChEBI" id="CHEBI:59789"/>
        <label>2</label>
    </ligand>
</feature>
<keyword evidence="20" id="KW-1185">Reference proteome</keyword>
<evidence type="ECO:0000256" key="4">
    <source>
        <dbReference type="ARBA" id="ARBA00011245"/>
    </source>
</evidence>
<feature type="binding site" evidence="17">
    <location>
        <position position="72"/>
    </location>
    <ligand>
        <name>[4Fe-4S] cluster</name>
        <dbReference type="ChEBI" id="CHEBI:49883"/>
        <note>4Fe-4S-S-AdoMet</note>
    </ligand>
</feature>
<dbReference type="GO" id="GO:0006782">
    <property type="term" value="P:protoporphyrinogen IX biosynthetic process"/>
    <property type="evidence" value="ECO:0007669"/>
    <property type="project" value="UniProtKB-UniPathway"/>
</dbReference>
<keyword evidence="6 15" id="KW-0963">Cytoplasm</keyword>
<dbReference type="SUPFAM" id="SSF102114">
    <property type="entry name" value="Radical SAM enzymes"/>
    <property type="match status" value="1"/>
</dbReference>
<dbReference type="PANTHER" id="PTHR13932">
    <property type="entry name" value="COPROPORPHYRINIGEN III OXIDASE"/>
    <property type="match status" value="1"/>
</dbReference>
<dbReference type="FunFam" id="1.10.10.920:FF:000001">
    <property type="entry name" value="Coproporphyrinogen-III oxidase"/>
    <property type="match status" value="1"/>
</dbReference>